<dbReference type="AlphaFoldDB" id="A0AAD9NK25"/>
<evidence type="ECO:0000313" key="2">
    <source>
        <dbReference type="EMBL" id="KAK2173227.1"/>
    </source>
</evidence>
<name>A0AAD9NK25_RIDPI</name>
<evidence type="ECO:0000256" key="1">
    <source>
        <dbReference type="SAM" id="MobiDB-lite"/>
    </source>
</evidence>
<dbReference type="Proteomes" id="UP001209878">
    <property type="component" value="Unassembled WGS sequence"/>
</dbReference>
<proteinExistence type="predicted"/>
<organism evidence="2 3">
    <name type="scientific">Ridgeia piscesae</name>
    <name type="common">Tubeworm</name>
    <dbReference type="NCBI Taxonomy" id="27915"/>
    <lineage>
        <taxon>Eukaryota</taxon>
        <taxon>Metazoa</taxon>
        <taxon>Spiralia</taxon>
        <taxon>Lophotrochozoa</taxon>
        <taxon>Annelida</taxon>
        <taxon>Polychaeta</taxon>
        <taxon>Sedentaria</taxon>
        <taxon>Canalipalpata</taxon>
        <taxon>Sabellida</taxon>
        <taxon>Siboglinidae</taxon>
        <taxon>Ridgeia</taxon>
    </lineage>
</organism>
<accession>A0AAD9NK25</accession>
<feature type="region of interest" description="Disordered" evidence="1">
    <location>
        <begin position="70"/>
        <end position="101"/>
    </location>
</feature>
<gene>
    <name evidence="2" type="ORF">NP493_892g03014</name>
</gene>
<evidence type="ECO:0000313" key="3">
    <source>
        <dbReference type="Proteomes" id="UP001209878"/>
    </source>
</evidence>
<keyword evidence="3" id="KW-1185">Reference proteome</keyword>
<dbReference type="EMBL" id="JAODUO010000892">
    <property type="protein sequence ID" value="KAK2173227.1"/>
    <property type="molecule type" value="Genomic_DNA"/>
</dbReference>
<reference evidence="2" key="1">
    <citation type="journal article" date="2023" name="Mol. Biol. Evol.">
        <title>Third-Generation Sequencing Reveals the Adaptive Role of the Epigenome in Three Deep-Sea Polychaetes.</title>
        <authorList>
            <person name="Perez M."/>
            <person name="Aroh O."/>
            <person name="Sun Y."/>
            <person name="Lan Y."/>
            <person name="Juniper S.K."/>
            <person name="Young C.R."/>
            <person name="Angers B."/>
            <person name="Qian P.Y."/>
        </authorList>
    </citation>
    <scope>NUCLEOTIDE SEQUENCE</scope>
    <source>
        <strain evidence="2">R07B-5</strain>
    </source>
</reference>
<protein>
    <submittedName>
        <fullName evidence="2">Uncharacterized protein</fullName>
    </submittedName>
</protein>
<comment type="caution">
    <text evidence="2">The sequence shown here is derived from an EMBL/GenBank/DDBJ whole genome shotgun (WGS) entry which is preliminary data.</text>
</comment>
<sequence>MSEYCDDVAKLNKKEDMLLARKLRVLDRQERVAQNIFRRTIHEAERLQVAARTKQKRPDLQQFEYARQMARNSRYGGSEPSVRERSNRYPTNPPTRLPPLVGNKLTTREKIRGKKYISLVLPQTSNDATRTTEIHYQHGLNMKLPKPE</sequence>